<keyword evidence="1" id="KW-0808">Transferase</keyword>
<dbReference type="SUPFAM" id="SSF110849">
    <property type="entry name" value="ParB/Sulfiredoxin"/>
    <property type="match status" value="1"/>
</dbReference>
<dbReference type="KEGG" id="tcl:Tchl_2836"/>
<dbReference type="GO" id="GO:0032259">
    <property type="term" value="P:methylation"/>
    <property type="evidence" value="ECO:0007669"/>
    <property type="project" value="UniProtKB-KW"/>
</dbReference>
<dbReference type="Proteomes" id="UP000185739">
    <property type="component" value="Chromosome"/>
</dbReference>
<dbReference type="STRING" id="96773.Tchl_2836"/>
<reference evidence="1 2" key="1">
    <citation type="submission" date="2016-12" db="EMBL/GenBank/DDBJ databases">
        <title>Complete genome sequence of Thauera chlorobenzoica, a Betaproteobacterium degrading haloaromatics anaerobically to CO2 and halides.</title>
        <authorList>
            <person name="Goris T."/>
            <person name="Mergelsberg M."/>
            <person name="Boll M."/>
        </authorList>
    </citation>
    <scope>NUCLEOTIDE SEQUENCE [LARGE SCALE GENOMIC DNA]</scope>
    <source>
        <strain evidence="1 2">3CB1</strain>
    </source>
</reference>
<dbReference type="AlphaFoldDB" id="A0A1L6FFH8"/>
<dbReference type="Gene3D" id="3.90.1530.10">
    <property type="entry name" value="Conserved hypothetical protein from pyrococcus furiosus pfu- 392566-001, ParB domain"/>
    <property type="match status" value="1"/>
</dbReference>
<keyword evidence="2" id="KW-1185">Reference proteome</keyword>
<protein>
    <submittedName>
        <fullName evidence="1">DNA methylase</fullName>
    </submittedName>
</protein>
<proteinExistence type="predicted"/>
<dbReference type="InterPro" id="IPR036086">
    <property type="entry name" value="ParB/Sulfiredoxin_sf"/>
</dbReference>
<dbReference type="EMBL" id="CP018839">
    <property type="protein sequence ID" value="APR05659.1"/>
    <property type="molecule type" value="Genomic_DNA"/>
</dbReference>
<accession>A0A1L6FFH8</accession>
<gene>
    <name evidence="1" type="ORF">Tchl_2836</name>
</gene>
<evidence type="ECO:0000313" key="1">
    <source>
        <dbReference type="EMBL" id="APR05659.1"/>
    </source>
</evidence>
<evidence type="ECO:0000313" key="2">
    <source>
        <dbReference type="Proteomes" id="UP000185739"/>
    </source>
</evidence>
<dbReference type="CDD" id="cd16403">
    <property type="entry name" value="ParB_N_like_MT"/>
    <property type="match status" value="1"/>
</dbReference>
<organism evidence="1 2">
    <name type="scientific">Thauera chlorobenzoica</name>
    <dbReference type="NCBI Taxonomy" id="96773"/>
    <lineage>
        <taxon>Bacteria</taxon>
        <taxon>Pseudomonadati</taxon>
        <taxon>Pseudomonadota</taxon>
        <taxon>Betaproteobacteria</taxon>
        <taxon>Rhodocyclales</taxon>
        <taxon>Zoogloeaceae</taxon>
        <taxon>Thauera</taxon>
    </lineage>
</organism>
<name>A0A1L6FFH8_9RHOO</name>
<keyword evidence="1" id="KW-0489">Methyltransferase</keyword>
<sequence length="262" mass="28054">MKHGDGQITQLVASFEQFGFNGVIVVDEGNVVLAGHGRRLAAIRAGMKTVPCLRRTGLSEAQKRAYIIADNQIARNGEWDETVLAQQLALLKDDGFDLGTLGIGADALASLSNLSAATAKLGEGAEVDKAPPAAPVVKRRRGVEAVEEVINERERQIAVEGWAPAHDDKYQDGELPRAAACYALHGCAPQQDDGPSQWPFPAEWWKPGTPRRNLVKAAALLIAEIERLDRAEKRRAVIAEAAAKAAAKAAEKLDRAASKGGR</sequence>
<dbReference type="GO" id="GO:0008168">
    <property type="term" value="F:methyltransferase activity"/>
    <property type="evidence" value="ECO:0007669"/>
    <property type="project" value="UniProtKB-KW"/>
</dbReference>